<sequence length="158" mass="17679">MLTIRPFEENDRAALQEIYRATRKATFSWLDTGRETAEDFDRATKDERLVVACWHGEAVGFASVWEPDSFLHHLYILPAHQGRGIGKALVERCAALCRDTMTLKCLSANHKALAFYASQGWTFEEKGHDTDGEYHVLRAPGQAPNQPSSRAASSLASR</sequence>
<dbReference type="Proteomes" id="UP000645257">
    <property type="component" value="Unassembled WGS sequence"/>
</dbReference>
<reference evidence="5" key="1">
    <citation type="journal article" date="2014" name="Int. J. Syst. Evol. Microbiol.">
        <title>Complete genome sequence of Corynebacterium casei LMG S-19264T (=DSM 44701T), isolated from a smear-ripened cheese.</title>
        <authorList>
            <consortium name="US DOE Joint Genome Institute (JGI-PGF)"/>
            <person name="Walter F."/>
            <person name="Albersmeier A."/>
            <person name="Kalinowski J."/>
            <person name="Ruckert C."/>
        </authorList>
    </citation>
    <scope>NUCLEOTIDE SEQUENCE</scope>
    <source>
        <strain evidence="5">KCTC 32182</strain>
    </source>
</reference>
<dbReference type="SUPFAM" id="SSF55729">
    <property type="entry name" value="Acyl-CoA N-acyltransferases (Nat)"/>
    <property type="match status" value="1"/>
</dbReference>
<dbReference type="Pfam" id="PF00583">
    <property type="entry name" value="Acetyltransf_1"/>
    <property type="match status" value="1"/>
</dbReference>
<dbReference type="Gene3D" id="3.40.630.30">
    <property type="match status" value="1"/>
</dbReference>
<feature type="region of interest" description="Disordered" evidence="3">
    <location>
        <begin position="138"/>
        <end position="158"/>
    </location>
</feature>
<dbReference type="AlphaFoldDB" id="A0A918P623"/>
<dbReference type="EMBL" id="BMYX01000016">
    <property type="protein sequence ID" value="GGY21533.1"/>
    <property type="molecule type" value="Genomic_DNA"/>
</dbReference>
<feature type="domain" description="N-acetyltransferase" evidence="4">
    <location>
        <begin position="2"/>
        <end position="140"/>
    </location>
</feature>
<dbReference type="GO" id="GO:0016747">
    <property type="term" value="F:acyltransferase activity, transferring groups other than amino-acyl groups"/>
    <property type="evidence" value="ECO:0007669"/>
    <property type="project" value="InterPro"/>
</dbReference>
<feature type="compositionally biased region" description="Low complexity" evidence="3">
    <location>
        <begin position="148"/>
        <end position="158"/>
    </location>
</feature>
<evidence type="ECO:0000313" key="6">
    <source>
        <dbReference type="Proteomes" id="UP000645257"/>
    </source>
</evidence>
<dbReference type="CDD" id="cd04301">
    <property type="entry name" value="NAT_SF"/>
    <property type="match status" value="1"/>
</dbReference>
<evidence type="ECO:0000256" key="1">
    <source>
        <dbReference type="ARBA" id="ARBA00022679"/>
    </source>
</evidence>
<keyword evidence="6" id="KW-1185">Reference proteome</keyword>
<reference evidence="5" key="2">
    <citation type="submission" date="2020-09" db="EMBL/GenBank/DDBJ databases">
        <authorList>
            <person name="Sun Q."/>
            <person name="Kim S."/>
        </authorList>
    </citation>
    <scope>NUCLEOTIDE SEQUENCE</scope>
    <source>
        <strain evidence="5">KCTC 32182</strain>
    </source>
</reference>
<evidence type="ECO:0000256" key="3">
    <source>
        <dbReference type="SAM" id="MobiDB-lite"/>
    </source>
</evidence>
<accession>A0A918P623</accession>
<evidence type="ECO:0000256" key="2">
    <source>
        <dbReference type="ARBA" id="ARBA00023315"/>
    </source>
</evidence>
<dbReference type="InterPro" id="IPR050832">
    <property type="entry name" value="Bact_Acetyltransf"/>
</dbReference>
<comment type="caution">
    <text evidence="5">The sequence shown here is derived from an EMBL/GenBank/DDBJ whole genome shotgun (WGS) entry which is preliminary data.</text>
</comment>
<proteinExistence type="predicted"/>
<name>A0A918P623_9NEIS</name>
<keyword evidence="2" id="KW-0012">Acyltransferase</keyword>
<keyword evidence="1" id="KW-0808">Transferase</keyword>
<dbReference type="PANTHER" id="PTHR43877">
    <property type="entry name" value="AMINOALKYLPHOSPHONATE N-ACETYLTRANSFERASE-RELATED-RELATED"/>
    <property type="match status" value="1"/>
</dbReference>
<gene>
    <name evidence="5" type="ORF">GCM10011289_26420</name>
</gene>
<organism evidence="5 6">
    <name type="scientific">Paludibacterium paludis</name>
    <dbReference type="NCBI Taxonomy" id="1225769"/>
    <lineage>
        <taxon>Bacteria</taxon>
        <taxon>Pseudomonadati</taxon>
        <taxon>Pseudomonadota</taxon>
        <taxon>Betaproteobacteria</taxon>
        <taxon>Neisseriales</taxon>
        <taxon>Chromobacteriaceae</taxon>
        <taxon>Paludibacterium</taxon>
    </lineage>
</organism>
<dbReference type="InterPro" id="IPR000182">
    <property type="entry name" value="GNAT_dom"/>
</dbReference>
<evidence type="ECO:0000313" key="5">
    <source>
        <dbReference type="EMBL" id="GGY21533.1"/>
    </source>
</evidence>
<dbReference type="RefSeq" id="WP_189535093.1">
    <property type="nucleotide sequence ID" value="NZ_BMYX01000016.1"/>
</dbReference>
<dbReference type="PROSITE" id="PS51186">
    <property type="entry name" value="GNAT"/>
    <property type="match status" value="1"/>
</dbReference>
<protein>
    <submittedName>
        <fullName evidence="5">N-acetyltransferase GCN5</fullName>
    </submittedName>
</protein>
<evidence type="ECO:0000259" key="4">
    <source>
        <dbReference type="PROSITE" id="PS51186"/>
    </source>
</evidence>
<dbReference type="InterPro" id="IPR016181">
    <property type="entry name" value="Acyl_CoA_acyltransferase"/>
</dbReference>